<dbReference type="Gene3D" id="2.40.128.330">
    <property type="match status" value="1"/>
</dbReference>
<dbReference type="Pfam" id="PF22099">
    <property type="entry name" value="MRS2-like"/>
    <property type="match status" value="1"/>
</dbReference>
<dbReference type="PANTHER" id="PTHR13890">
    <property type="entry name" value="RNA SPLICING PROTEIN MRS2, MITOCHONDRIAL"/>
    <property type="match status" value="1"/>
</dbReference>
<evidence type="ECO:0000256" key="1">
    <source>
        <dbReference type="ARBA" id="ARBA00007535"/>
    </source>
</evidence>
<comment type="caution">
    <text evidence="4">The sequence shown here is derived from an EMBL/GenBank/DDBJ whole genome shotgun (WGS) entry which is preliminary data.</text>
</comment>
<sequence>MGRRASKPPARKRLTIDISEAHHLNPRLLAAFGVGRRAAAAAASKAAAGRGGPAPAYAPLPSLAPLRRAHSGSELMGLTADAAASGRDRKDDQQSGGGGSGSSTPMWRRGKKRSEPASVLAVSTDAASLAAALTGGVPLAPGFDRRALTALGPRKWLKVDEDGEASIVEVAGPALFGALGVQPRDLRLLDWKHAAMYPSALLCRDAALLAAMEHIKCIITRDAVLVMATDQPAVLGFLAELQRRLKATTAHSAEDDLKAALLGSYGGGLANVREEMPFELQALEIVLDVVCEQLRRLTTDLEAAAQPCIRTSTAGKVSSLFLDRLRTLKARMVRLKTKVETIKEVMQKYLGADDDLYDLNLTAKERERSRRQASFLLRRPAPAPQRAPGMGLRLPARALGRMDVSPFAAFSGGPGTAAGSDDGAAALAAERAAAEAEAAAEQKAAGVAEAERVLEPYYLATDDLWNRLQTVNELFTDTEDFIDLELDSYRNHNLRMRVALNASLLMAGTMFSIANVWGMNLWDGPTRLHEWPSWTFLVGSTSISLIPPLLLVLFCVYLHRRGLGPTNITR</sequence>
<feature type="transmembrane region" description="Helical" evidence="2">
    <location>
        <begin position="534"/>
        <end position="558"/>
    </location>
</feature>
<keyword evidence="2" id="KW-0460">Magnesium</keyword>
<comment type="similarity">
    <text evidence="1 2">Belongs to the CorA metal ion transporter (MIT) (TC 1.A.35.5) family.</text>
</comment>
<keyword evidence="2" id="KW-0472">Membrane</keyword>
<gene>
    <name evidence="4" type="ORF">WJX81_000865</name>
</gene>
<protein>
    <recommendedName>
        <fullName evidence="2">Magnesium transporter</fullName>
    </recommendedName>
</protein>
<dbReference type="GO" id="GO:0015095">
    <property type="term" value="F:magnesium ion transmembrane transporter activity"/>
    <property type="evidence" value="ECO:0007669"/>
    <property type="project" value="TreeGrafter"/>
</dbReference>
<dbReference type="Proteomes" id="UP001445335">
    <property type="component" value="Unassembled WGS sequence"/>
</dbReference>
<keyword evidence="2" id="KW-0812">Transmembrane</keyword>
<feature type="transmembrane region" description="Helical" evidence="2">
    <location>
        <begin position="498"/>
        <end position="522"/>
    </location>
</feature>
<keyword evidence="5" id="KW-1185">Reference proteome</keyword>
<keyword evidence="2" id="KW-0813">Transport</keyword>
<dbReference type="EMBL" id="JALJOU010000006">
    <property type="protein sequence ID" value="KAK9843412.1"/>
    <property type="molecule type" value="Genomic_DNA"/>
</dbReference>
<accession>A0AAW1SC79</accession>
<feature type="compositionally biased region" description="Low complexity" evidence="3">
    <location>
        <begin position="378"/>
        <end position="388"/>
    </location>
</feature>
<reference evidence="4 5" key="1">
    <citation type="journal article" date="2024" name="Nat. Commun.">
        <title>Phylogenomics reveals the evolutionary origins of lichenization in chlorophyte algae.</title>
        <authorList>
            <person name="Puginier C."/>
            <person name="Libourel C."/>
            <person name="Otte J."/>
            <person name="Skaloud P."/>
            <person name="Haon M."/>
            <person name="Grisel S."/>
            <person name="Petersen M."/>
            <person name="Berrin J.G."/>
            <person name="Delaux P.M."/>
            <person name="Dal Grande F."/>
            <person name="Keller J."/>
        </authorList>
    </citation>
    <scope>NUCLEOTIDE SEQUENCE [LARGE SCALE GENOMIC DNA]</scope>
    <source>
        <strain evidence="4 5">SAG 245.80</strain>
    </source>
</reference>
<dbReference type="GO" id="GO:0016020">
    <property type="term" value="C:membrane"/>
    <property type="evidence" value="ECO:0007669"/>
    <property type="project" value="UniProtKB-SubCell"/>
</dbReference>
<dbReference type="AlphaFoldDB" id="A0AAW1SC79"/>
<keyword evidence="2" id="KW-1133">Transmembrane helix</keyword>
<name>A0AAW1SC79_9CHLO</name>
<feature type="region of interest" description="Disordered" evidence="3">
    <location>
        <begin position="371"/>
        <end position="390"/>
    </location>
</feature>
<organism evidence="4 5">
    <name type="scientific">Elliptochloris bilobata</name>
    <dbReference type="NCBI Taxonomy" id="381761"/>
    <lineage>
        <taxon>Eukaryota</taxon>
        <taxon>Viridiplantae</taxon>
        <taxon>Chlorophyta</taxon>
        <taxon>core chlorophytes</taxon>
        <taxon>Trebouxiophyceae</taxon>
        <taxon>Trebouxiophyceae incertae sedis</taxon>
        <taxon>Elliptochloris clade</taxon>
        <taxon>Elliptochloris</taxon>
    </lineage>
</organism>
<dbReference type="Gene3D" id="1.20.58.340">
    <property type="entry name" value="Magnesium transport protein CorA, transmembrane region"/>
    <property type="match status" value="1"/>
</dbReference>
<dbReference type="CDD" id="cd12823">
    <property type="entry name" value="Mrs2_Mfm1p-like"/>
    <property type="match status" value="1"/>
</dbReference>
<proteinExistence type="inferred from homology"/>
<dbReference type="PANTHER" id="PTHR13890:SF31">
    <property type="entry name" value="MAGNESIUM TRANSPORTER MRS2-2-RELATED"/>
    <property type="match status" value="1"/>
</dbReference>
<feature type="region of interest" description="Disordered" evidence="3">
    <location>
        <begin position="82"/>
        <end position="115"/>
    </location>
</feature>
<evidence type="ECO:0000256" key="3">
    <source>
        <dbReference type="SAM" id="MobiDB-lite"/>
    </source>
</evidence>
<evidence type="ECO:0000313" key="4">
    <source>
        <dbReference type="EMBL" id="KAK9843412.1"/>
    </source>
</evidence>
<comment type="function">
    <text evidence="2">Magnesium transporter that may mediate the influx of magnesium.</text>
</comment>
<keyword evidence="2" id="KW-0406">Ion transport</keyword>
<comment type="subcellular location">
    <subcellularLocation>
        <location evidence="2">Membrane</location>
        <topology evidence="2">Multi-pass membrane protein</topology>
    </subcellularLocation>
</comment>
<evidence type="ECO:0000256" key="2">
    <source>
        <dbReference type="RuleBase" id="RU366041"/>
    </source>
</evidence>
<dbReference type="InterPro" id="IPR039204">
    <property type="entry name" value="MRS2-like"/>
</dbReference>
<evidence type="ECO:0000313" key="5">
    <source>
        <dbReference type="Proteomes" id="UP001445335"/>
    </source>
</evidence>